<dbReference type="InterPro" id="IPR001584">
    <property type="entry name" value="Integrase_cat-core"/>
</dbReference>
<evidence type="ECO:0000259" key="1">
    <source>
        <dbReference type="PROSITE" id="PS50994"/>
    </source>
</evidence>
<dbReference type="Proteomes" id="UP001259982">
    <property type="component" value="Unassembled WGS sequence"/>
</dbReference>
<dbReference type="InterPro" id="IPR025948">
    <property type="entry name" value="HTH-like_dom"/>
</dbReference>
<protein>
    <submittedName>
        <fullName evidence="2">IS3 family transposase</fullName>
    </submittedName>
</protein>
<name>A0ABU3BDY5_9GAMM</name>
<dbReference type="SUPFAM" id="SSF53098">
    <property type="entry name" value="Ribonuclease H-like"/>
    <property type="match status" value="1"/>
</dbReference>
<dbReference type="InterPro" id="IPR050900">
    <property type="entry name" value="Transposase_IS3/IS150/IS904"/>
</dbReference>
<dbReference type="Pfam" id="PF13333">
    <property type="entry name" value="rve_2"/>
    <property type="match status" value="1"/>
</dbReference>
<dbReference type="EMBL" id="JAVRHY010000033">
    <property type="protein sequence ID" value="MDT0619963.1"/>
    <property type="molecule type" value="Genomic_DNA"/>
</dbReference>
<dbReference type="Gene3D" id="3.30.420.10">
    <property type="entry name" value="Ribonuclease H-like superfamily/Ribonuclease H"/>
    <property type="match status" value="1"/>
</dbReference>
<dbReference type="InterPro" id="IPR036397">
    <property type="entry name" value="RNaseH_sf"/>
</dbReference>
<dbReference type="RefSeq" id="WP_311660716.1">
    <property type="nucleotide sequence ID" value="NZ_JAVRHY010000033.1"/>
</dbReference>
<evidence type="ECO:0000313" key="2">
    <source>
        <dbReference type="EMBL" id="MDT0619963.1"/>
    </source>
</evidence>
<dbReference type="PANTHER" id="PTHR46889">
    <property type="entry name" value="TRANSPOSASE INSF FOR INSERTION SEQUENCE IS3B-RELATED"/>
    <property type="match status" value="1"/>
</dbReference>
<reference evidence="2 3" key="1">
    <citation type="submission" date="2023-09" db="EMBL/GenBank/DDBJ databases">
        <authorList>
            <person name="Rey-Velasco X."/>
        </authorList>
    </citation>
    <scope>NUCLEOTIDE SEQUENCE [LARGE SCALE GENOMIC DNA]</scope>
    <source>
        <strain evidence="2 3">P385</strain>
    </source>
</reference>
<keyword evidence="3" id="KW-1185">Reference proteome</keyword>
<accession>A0ABU3BDY5</accession>
<dbReference type="PANTHER" id="PTHR46889:SF4">
    <property type="entry name" value="TRANSPOSASE INSO FOR INSERTION SEQUENCE ELEMENT IS911B-RELATED"/>
    <property type="match status" value="1"/>
</dbReference>
<comment type="caution">
    <text evidence="2">The sequence shown here is derived from an EMBL/GenBank/DDBJ whole genome shotgun (WGS) entry which is preliminary data.</text>
</comment>
<dbReference type="PROSITE" id="PS50994">
    <property type="entry name" value="INTEGRASE"/>
    <property type="match status" value="1"/>
</dbReference>
<sequence length="288" mass="33685">MKYAFVNQQRRHHHVNLLCDVLKVSRSGYYAWRSRPESARARTDRVLSVQIKALHAQSRERLGSVKAWRTLNDQGVACGKHRVARLRRAHNIWARRRRRFVVTTQSKHGHWRAPNMLQRNFTARAPDRVWVGDVTFIPTRQGWLYLAVLIDLYSRLVVGWAMSPRNDTKLVSAALKMAVYRRRPKPGLILHSDQGQTYAAKDYRKIITANKMRQSMSRKGDCWDNAVAESFFASVEFEVINQQTFATRQSAQSELFHYIEVFYNRQRVHQTLDYRIPADVDQAYWAAA</sequence>
<dbReference type="NCBIfam" id="NF033516">
    <property type="entry name" value="transpos_IS3"/>
    <property type="match status" value="1"/>
</dbReference>
<proteinExistence type="predicted"/>
<dbReference type="InterPro" id="IPR048020">
    <property type="entry name" value="Transpos_IS3"/>
</dbReference>
<dbReference type="InterPro" id="IPR012337">
    <property type="entry name" value="RNaseH-like_sf"/>
</dbReference>
<dbReference type="Pfam" id="PF13276">
    <property type="entry name" value="HTH_21"/>
    <property type="match status" value="1"/>
</dbReference>
<gene>
    <name evidence="2" type="ORF">RM531_15955</name>
</gene>
<dbReference type="Pfam" id="PF00665">
    <property type="entry name" value="rve"/>
    <property type="match status" value="1"/>
</dbReference>
<evidence type="ECO:0000313" key="3">
    <source>
        <dbReference type="Proteomes" id="UP001259982"/>
    </source>
</evidence>
<organism evidence="2 3">
    <name type="scientific">Spectribacter acetivorans</name>
    <dbReference type="NCBI Taxonomy" id="3075603"/>
    <lineage>
        <taxon>Bacteria</taxon>
        <taxon>Pseudomonadati</taxon>
        <taxon>Pseudomonadota</taxon>
        <taxon>Gammaproteobacteria</taxon>
        <taxon>Salinisphaerales</taxon>
        <taxon>Salinisphaeraceae</taxon>
        <taxon>Spectribacter</taxon>
    </lineage>
</organism>
<feature type="domain" description="Integrase catalytic" evidence="1">
    <location>
        <begin position="122"/>
        <end position="285"/>
    </location>
</feature>